<dbReference type="InterPro" id="IPR003171">
    <property type="entry name" value="Mehydrof_redctse-like"/>
</dbReference>
<dbReference type="SUPFAM" id="SSF51730">
    <property type="entry name" value="FAD-linked oxidoreductase"/>
    <property type="match status" value="1"/>
</dbReference>
<comment type="catalytic activity">
    <reaction evidence="7">
        <text>(6S)-5-methyl-5,6,7,8-tetrahydrofolate + NAD(+) = (6R)-5,10-methylene-5,6,7,8-tetrahydrofolate + NADH + H(+)</text>
        <dbReference type="Rhea" id="RHEA:19821"/>
        <dbReference type="ChEBI" id="CHEBI:15378"/>
        <dbReference type="ChEBI" id="CHEBI:15636"/>
        <dbReference type="ChEBI" id="CHEBI:18608"/>
        <dbReference type="ChEBI" id="CHEBI:57540"/>
        <dbReference type="ChEBI" id="CHEBI:57945"/>
        <dbReference type="EC" id="1.5.1.54"/>
    </reaction>
    <physiologicalReaction direction="right-to-left" evidence="7">
        <dbReference type="Rhea" id="RHEA:19823"/>
    </physiologicalReaction>
</comment>
<proteinExistence type="inferred from homology"/>
<evidence type="ECO:0000256" key="4">
    <source>
        <dbReference type="ARBA" id="ARBA00022630"/>
    </source>
</evidence>
<accession>A0ABS9TA94</accession>
<keyword evidence="5 8" id="KW-0274">FAD</keyword>
<evidence type="ECO:0000256" key="2">
    <source>
        <dbReference type="ARBA" id="ARBA00004777"/>
    </source>
</evidence>
<protein>
    <recommendedName>
        <fullName evidence="8">Methylenetetrahydrofolate reductase</fullName>
    </recommendedName>
</protein>
<dbReference type="Gene3D" id="3.20.20.220">
    <property type="match status" value="1"/>
</dbReference>
<name>A0ABS9TA94_9PSEU</name>
<sequence>MTDRPGHACPKHMTYGPCGGVGVDGSCEIGPEPCVFLHDPVVPWPGMPQADAEPGAAGRAFRDLMRRRPVVISGMPAAALDARSVADTAEVLGGSVDAVLTGDMPAARVQFPPAYHAMLVQERGIPVWAGLNCRDRNRVALEGEIAALAHAGVAGVHCVTGDHTFTGHRPDAAAVFDLESHELVPRARAAGLLVSVAESPAAPPVERRGGRLAQKVRAGARLCLLQFCGEAQDVAAFVRSARAAGADVPVLPAVPVIVDEYGARVMASFAAAVLPAGLADSVRRAGDPVAAGIEAAVCHARELLTVAGVAGVVLNGVATGGAETLLARSMAAVGRALGAGR</sequence>
<feature type="domain" description="Methylene-tetrahydrofolate reductase C-terminal-like" evidence="9">
    <location>
        <begin position="7"/>
        <end position="36"/>
    </location>
</feature>
<evidence type="ECO:0000313" key="11">
    <source>
        <dbReference type="Proteomes" id="UP001299970"/>
    </source>
</evidence>
<evidence type="ECO:0000259" key="9">
    <source>
        <dbReference type="Pfam" id="PF12225"/>
    </source>
</evidence>
<evidence type="ECO:0000256" key="3">
    <source>
        <dbReference type="ARBA" id="ARBA00006743"/>
    </source>
</evidence>
<dbReference type="Pfam" id="PF12225">
    <property type="entry name" value="DUF5981"/>
    <property type="match status" value="1"/>
</dbReference>
<evidence type="ECO:0000256" key="7">
    <source>
        <dbReference type="ARBA" id="ARBA00048628"/>
    </source>
</evidence>
<dbReference type="PANTHER" id="PTHR45754">
    <property type="entry name" value="METHYLENETETRAHYDROFOLATE REDUCTASE"/>
    <property type="match status" value="1"/>
</dbReference>
<keyword evidence="4 8" id="KW-0285">Flavoprotein</keyword>
<evidence type="ECO:0000256" key="8">
    <source>
        <dbReference type="RuleBase" id="RU003862"/>
    </source>
</evidence>
<evidence type="ECO:0000256" key="5">
    <source>
        <dbReference type="ARBA" id="ARBA00022827"/>
    </source>
</evidence>
<dbReference type="RefSeq" id="WP_277398667.1">
    <property type="nucleotide sequence ID" value="NZ_BAAAJF010000032.1"/>
</dbReference>
<comment type="caution">
    <text evidence="10">The sequence shown here is derived from an EMBL/GenBank/DDBJ whole genome shotgun (WGS) entry which is preliminary data.</text>
</comment>
<dbReference type="Proteomes" id="UP001299970">
    <property type="component" value="Unassembled WGS sequence"/>
</dbReference>
<evidence type="ECO:0000313" key="10">
    <source>
        <dbReference type="EMBL" id="MCH6165453.1"/>
    </source>
</evidence>
<dbReference type="Pfam" id="PF02219">
    <property type="entry name" value="MTHFR"/>
    <property type="match status" value="1"/>
</dbReference>
<organism evidence="10 11">
    <name type="scientific">Pseudonocardia alaniniphila</name>
    <dbReference type="NCBI Taxonomy" id="75291"/>
    <lineage>
        <taxon>Bacteria</taxon>
        <taxon>Bacillati</taxon>
        <taxon>Actinomycetota</taxon>
        <taxon>Actinomycetes</taxon>
        <taxon>Pseudonocardiales</taxon>
        <taxon>Pseudonocardiaceae</taxon>
        <taxon>Pseudonocardia</taxon>
    </lineage>
</organism>
<dbReference type="EMBL" id="JAKXMK010000006">
    <property type="protein sequence ID" value="MCH6165453.1"/>
    <property type="molecule type" value="Genomic_DNA"/>
</dbReference>
<dbReference type="InterPro" id="IPR029041">
    <property type="entry name" value="FAD-linked_oxidoreductase-like"/>
</dbReference>
<keyword evidence="6 8" id="KW-0560">Oxidoreductase</keyword>
<keyword evidence="11" id="KW-1185">Reference proteome</keyword>
<evidence type="ECO:0000256" key="6">
    <source>
        <dbReference type="ARBA" id="ARBA00023002"/>
    </source>
</evidence>
<gene>
    <name evidence="10" type="ORF">MMF94_07150</name>
</gene>
<comment type="pathway">
    <text evidence="2 8">One-carbon metabolism; tetrahydrofolate interconversion.</text>
</comment>
<comment type="similarity">
    <text evidence="3 8">Belongs to the methylenetetrahydrofolate reductase family.</text>
</comment>
<dbReference type="PANTHER" id="PTHR45754:SF3">
    <property type="entry name" value="METHYLENETETRAHYDROFOLATE REDUCTASE (NADPH)"/>
    <property type="match status" value="1"/>
</dbReference>
<reference evidence="10 11" key="1">
    <citation type="submission" date="2022-03" db="EMBL/GenBank/DDBJ databases">
        <title>Pseudonocardia alaer sp. nov., a novel actinomycete isolated from reed forest soil.</title>
        <authorList>
            <person name="Wang L."/>
        </authorList>
    </citation>
    <scope>NUCLEOTIDE SEQUENCE [LARGE SCALE GENOMIC DNA]</scope>
    <source>
        <strain evidence="10 11">Y-16303</strain>
    </source>
</reference>
<comment type="cofactor">
    <cofactor evidence="1 8">
        <name>FAD</name>
        <dbReference type="ChEBI" id="CHEBI:57692"/>
    </cofactor>
</comment>
<evidence type="ECO:0000256" key="1">
    <source>
        <dbReference type="ARBA" id="ARBA00001974"/>
    </source>
</evidence>
<dbReference type="InterPro" id="IPR022026">
    <property type="entry name" value="DUF5981"/>
</dbReference>